<dbReference type="InterPro" id="IPR050723">
    <property type="entry name" value="CFA/CMAS"/>
</dbReference>
<dbReference type="Gene3D" id="3.40.50.150">
    <property type="entry name" value="Vaccinia Virus protein VP39"/>
    <property type="match status" value="1"/>
</dbReference>
<evidence type="ECO:0000256" key="2">
    <source>
        <dbReference type="ARBA" id="ARBA00022603"/>
    </source>
</evidence>
<dbReference type="PANTHER" id="PTHR43667">
    <property type="entry name" value="CYCLOPROPANE-FATTY-ACYL-PHOSPHOLIPID SYNTHASE"/>
    <property type="match status" value="1"/>
</dbReference>
<comment type="caution">
    <text evidence="6">The sequence shown here is derived from an EMBL/GenBank/DDBJ whole genome shotgun (WGS) entry which is preliminary data.</text>
</comment>
<evidence type="ECO:0000256" key="4">
    <source>
        <dbReference type="ARBA" id="ARBA00022691"/>
    </source>
</evidence>
<keyword evidence="2 6" id="KW-0489">Methyltransferase</keyword>
<dbReference type="GO" id="GO:0008168">
    <property type="term" value="F:methyltransferase activity"/>
    <property type="evidence" value="ECO:0007669"/>
    <property type="project" value="UniProtKB-KW"/>
</dbReference>
<dbReference type="PANTHER" id="PTHR43667:SF1">
    <property type="entry name" value="CYCLOPROPANE-FATTY-ACYL-PHOSPHOLIPID SYNTHASE"/>
    <property type="match status" value="1"/>
</dbReference>
<evidence type="ECO:0000256" key="1">
    <source>
        <dbReference type="ARBA" id="ARBA00010815"/>
    </source>
</evidence>
<keyword evidence="5" id="KW-0443">Lipid metabolism</keyword>
<dbReference type="GO" id="GO:0032259">
    <property type="term" value="P:methylation"/>
    <property type="evidence" value="ECO:0007669"/>
    <property type="project" value="UniProtKB-KW"/>
</dbReference>
<dbReference type="Proteomes" id="UP001174050">
    <property type="component" value="Unassembled WGS sequence"/>
</dbReference>
<comment type="similarity">
    <text evidence="1">Belongs to the CFA/CMAS family.</text>
</comment>
<dbReference type="InterPro" id="IPR029063">
    <property type="entry name" value="SAM-dependent_MTases_sf"/>
</dbReference>
<evidence type="ECO:0000313" key="6">
    <source>
        <dbReference type="EMBL" id="MDN3292758.1"/>
    </source>
</evidence>
<protein>
    <submittedName>
        <fullName evidence="6">Class I SAM-dependent methyltransferase</fullName>
        <ecNumber evidence="6">2.1.1.-</ecNumber>
    </submittedName>
</protein>
<reference evidence="6" key="1">
    <citation type="submission" date="2023-06" db="EMBL/GenBank/DDBJ databases">
        <title>WGS-Sequencing of Streptomyces ficellus isolate 21 collected from sand in Gara Djebilet Iron Mine in Algeria.</title>
        <authorList>
            <person name="Zegers G.P."/>
            <person name="Gomez A."/>
            <person name="Gueddou A."/>
            <person name="Zahara A.F."/>
            <person name="Worth M."/>
            <person name="Sevigny J.L."/>
            <person name="Tisa L."/>
        </authorList>
    </citation>
    <scope>NUCLEOTIDE SEQUENCE</scope>
    <source>
        <strain evidence="6">AS11</strain>
    </source>
</reference>
<keyword evidence="3 6" id="KW-0808">Transferase</keyword>
<organism evidence="6 7">
    <name type="scientific">Streptomyces ficellus</name>
    <dbReference type="NCBI Taxonomy" id="1977088"/>
    <lineage>
        <taxon>Bacteria</taxon>
        <taxon>Bacillati</taxon>
        <taxon>Actinomycetota</taxon>
        <taxon>Actinomycetes</taxon>
        <taxon>Kitasatosporales</taxon>
        <taxon>Streptomycetaceae</taxon>
        <taxon>Streptomyces</taxon>
    </lineage>
</organism>
<evidence type="ECO:0000256" key="5">
    <source>
        <dbReference type="ARBA" id="ARBA00023098"/>
    </source>
</evidence>
<accession>A0ABT7YZU4</accession>
<dbReference type="Pfam" id="PF02353">
    <property type="entry name" value="CMAS"/>
    <property type="match status" value="1"/>
</dbReference>
<keyword evidence="4" id="KW-0949">S-adenosyl-L-methionine</keyword>
<dbReference type="RefSeq" id="WP_290109562.1">
    <property type="nucleotide sequence ID" value="NZ_JAUEPL010000002.1"/>
</dbReference>
<name>A0ABT7YZU4_9ACTN</name>
<keyword evidence="7" id="KW-1185">Reference proteome</keyword>
<dbReference type="SUPFAM" id="SSF53335">
    <property type="entry name" value="S-adenosyl-L-methionine-dependent methyltransferases"/>
    <property type="match status" value="1"/>
</dbReference>
<evidence type="ECO:0000313" key="7">
    <source>
        <dbReference type="Proteomes" id="UP001174050"/>
    </source>
</evidence>
<dbReference type="CDD" id="cd02440">
    <property type="entry name" value="AdoMet_MTases"/>
    <property type="match status" value="1"/>
</dbReference>
<proteinExistence type="inferred from homology"/>
<dbReference type="EMBL" id="JAUEPL010000002">
    <property type="protein sequence ID" value="MDN3292758.1"/>
    <property type="molecule type" value="Genomic_DNA"/>
</dbReference>
<sequence>MTHDDKRESSYKGTSTKAILHHYDYLGDFYRLILGQDQVYSYGMWEDGDSLESAQLRKLDYHAVASGAVGAERVLDVGCGYGTLVHRLVETHHVKHAVGITMSPLQASWAREQNWPGCDVRMENWFDHEPDGPYDAIIAIEAIEHFAGNTLWRAKRVARYREFFRRSREWLRPGGRLCIQANVWNDRGWLASLVLPPELLSAPAPGGTGADTDTDTRQRRPGVKAIVGGVRNLREGLHASRKVFPECCLPTRAELTEASHGLYRLVESRNDPWDGVRTVASWLERSEANRARGAELIGEEAVADIIREQRTALRFLKEGRFTSVRMVFEKPESSS</sequence>
<dbReference type="EC" id="2.1.1.-" evidence="6"/>
<evidence type="ECO:0000256" key="3">
    <source>
        <dbReference type="ARBA" id="ARBA00022679"/>
    </source>
</evidence>
<gene>
    <name evidence="6" type="ORF">QWM81_01605</name>
</gene>